<keyword evidence="3" id="KW-1185">Reference proteome</keyword>
<proteinExistence type="predicted"/>
<reference evidence="2 3" key="1">
    <citation type="submission" date="2023-04" db="EMBL/GenBank/DDBJ databases">
        <title>Genome of Basidiobolus ranarum AG-B5.</title>
        <authorList>
            <person name="Stajich J.E."/>
            <person name="Carter-House D."/>
            <person name="Gryganskyi A."/>
        </authorList>
    </citation>
    <scope>NUCLEOTIDE SEQUENCE [LARGE SCALE GENOMIC DNA]</scope>
    <source>
        <strain evidence="2 3">AG-B5</strain>
    </source>
</reference>
<dbReference type="EMBL" id="JASJQH010000215">
    <property type="protein sequence ID" value="KAK9765877.1"/>
    <property type="molecule type" value="Genomic_DNA"/>
</dbReference>
<evidence type="ECO:0000313" key="2">
    <source>
        <dbReference type="EMBL" id="KAK9765877.1"/>
    </source>
</evidence>
<organism evidence="2 3">
    <name type="scientific">Basidiobolus ranarum</name>
    <dbReference type="NCBI Taxonomy" id="34480"/>
    <lineage>
        <taxon>Eukaryota</taxon>
        <taxon>Fungi</taxon>
        <taxon>Fungi incertae sedis</taxon>
        <taxon>Zoopagomycota</taxon>
        <taxon>Entomophthoromycotina</taxon>
        <taxon>Basidiobolomycetes</taxon>
        <taxon>Basidiobolales</taxon>
        <taxon>Basidiobolaceae</taxon>
        <taxon>Basidiobolus</taxon>
    </lineage>
</organism>
<evidence type="ECO:0000313" key="3">
    <source>
        <dbReference type="Proteomes" id="UP001479436"/>
    </source>
</evidence>
<dbReference type="Proteomes" id="UP001479436">
    <property type="component" value="Unassembled WGS sequence"/>
</dbReference>
<feature type="domain" description="Nitrogen regulatory protein areA GATA-like" evidence="1">
    <location>
        <begin position="36"/>
        <end position="63"/>
    </location>
</feature>
<dbReference type="InterPro" id="IPR052292">
    <property type="entry name" value="Glucose_repression_reg"/>
</dbReference>
<dbReference type="PANTHER" id="PTHR28051">
    <property type="entry name" value="PROTEIN MTL1-RELATED"/>
    <property type="match status" value="1"/>
</dbReference>
<dbReference type="InterPro" id="IPR013860">
    <property type="entry name" value="AreA_GATA"/>
</dbReference>
<sequence length="292" mass="33365">MEHIDLSYSESIPAEQPSVCVDYLSHNWTEEDLTASWRIIAKSKKTLDNGSRLENACWRSWAKQRNNLLTVTPESLNWLKDSDITWLYGPFHTQNRNILHTECLKSPTSPSGLKPVLKKVNSSDLFLNRIPLSKSAVFLRKVGSFERPESIKVEDNRPKLRFNNQVEQCVAISSDEDDVSEDEEGIIFHTHPTRKSFSTILKIQPTKLKPEPIIRENQYPWSSSTDILSAYDEDELGIFEKDYWVASDEGGQEITSQTSEMLLTFDKCATVANNLYDIVSWLSATILNTSIF</sequence>
<comment type="caution">
    <text evidence="2">The sequence shown here is derived from an EMBL/GenBank/DDBJ whole genome shotgun (WGS) entry which is preliminary data.</text>
</comment>
<dbReference type="PANTHER" id="PTHR28051:SF1">
    <property type="entry name" value="PROTEIN MTL1-RELATED"/>
    <property type="match status" value="1"/>
</dbReference>
<gene>
    <name evidence="2" type="primary">REG1_1</name>
    <name evidence="2" type="ORF">K7432_005447</name>
</gene>
<dbReference type="Pfam" id="PF08550">
    <property type="entry name" value="GATA_AreA"/>
    <property type="match status" value="1"/>
</dbReference>
<name>A0ABR2WWL4_9FUNG</name>
<evidence type="ECO:0000259" key="1">
    <source>
        <dbReference type="Pfam" id="PF08550"/>
    </source>
</evidence>
<accession>A0ABR2WWL4</accession>
<protein>
    <submittedName>
        <fullName evidence="2">Protein phosphatase regulator</fullName>
    </submittedName>
</protein>